<comment type="caution">
    <text evidence="2">The sequence shown here is derived from an EMBL/GenBank/DDBJ whole genome shotgun (WGS) entry which is preliminary data.</text>
</comment>
<keyword evidence="3" id="KW-1185">Reference proteome</keyword>
<dbReference type="InterPro" id="IPR050471">
    <property type="entry name" value="AB_hydrolase"/>
</dbReference>
<dbReference type="Gene3D" id="3.40.50.1820">
    <property type="entry name" value="alpha/beta hydrolase"/>
    <property type="match status" value="1"/>
</dbReference>
<dbReference type="InterPro" id="IPR029058">
    <property type="entry name" value="AB_hydrolase_fold"/>
</dbReference>
<organism evidence="2 3">
    <name type="scientific">Dactylosporangium cerinum</name>
    <dbReference type="NCBI Taxonomy" id="1434730"/>
    <lineage>
        <taxon>Bacteria</taxon>
        <taxon>Bacillati</taxon>
        <taxon>Actinomycetota</taxon>
        <taxon>Actinomycetes</taxon>
        <taxon>Micromonosporales</taxon>
        <taxon>Micromonosporaceae</taxon>
        <taxon>Dactylosporangium</taxon>
    </lineage>
</organism>
<keyword evidence="2" id="KW-0378">Hydrolase</keyword>
<sequence length="264" mass="27910">METTTSLDGTTVGYRVVGDGPLGVVLVHGWSCTGNAWNTVVDELPTAGRRYVLPDLRGHGSSAGEGLEHSVKRYAEDVLAAANAAGLDRFVTIGHSMGAKYAQYIRVLAGDRVLGYVGVAPTPSSTVDEEADEDTIAWMSGGAGSPEAFVGIQNYITKEPLPEHVLRPAVQEASTLTSEVLAGSMRAFATADFTDELAHAPQVPALIIGGTADPFYPPNVLELRIAIENPGARLAVLDYGHDLPRECPAEVAALIDQFLIDLTQ</sequence>
<dbReference type="PANTHER" id="PTHR43433">
    <property type="entry name" value="HYDROLASE, ALPHA/BETA FOLD FAMILY PROTEIN"/>
    <property type="match status" value="1"/>
</dbReference>
<gene>
    <name evidence="2" type="ORF">ACFPIJ_52160</name>
</gene>
<dbReference type="EMBL" id="JBHSIU010000101">
    <property type="protein sequence ID" value="MFC5006365.1"/>
    <property type="molecule type" value="Genomic_DNA"/>
</dbReference>
<dbReference type="Pfam" id="PF12697">
    <property type="entry name" value="Abhydrolase_6"/>
    <property type="match status" value="1"/>
</dbReference>
<dbReference type="RefSeq" id="WP_380126988.1">
    <property type="nucleotide sequence ID" value="NZ_JBHSIU010000101.1"/>
</dbReference>
<dbReference type="Proteomes" id="UP001595912">
    <property type="component" value="Unassembled WGS sequence"/>
</dbReference>
<evidence type="ECO:0000259" key="1">
    <source>
        <dbReference type="Pfam" id="PF12697"/>
    </source>
</evidence>
<evidence type="ECO:0000313" key="2">
    <source>
        <dbReference type="EMBL" id="MFC5006365.1"/>
    </source>
</evidence>
<protein>
    <submittedName>
        <fullName evidence="2">Alpha/beta fold hydrolase</fullName>
    </submittedName>
</protein>
<proteinExistence type="predicted"/>
<dbReference type="GO" id="GO:0016787">
    <property type="term" value="F:hydrolase activity"/>
    <property type="evidence" value="ECO:0007669"/>
    <property type="project" value="UniProtKB-KW"/>
</dbReference>
<dbReference type="PANTHER" id="PTHR43433:SF1">
    <property type="entry name" value="BLL5160 PROTEIN"/>
    <property type="match status" value="1"/>
</dbReference>
<accession>A0ABV9WEI8</accession>
<dbReference type="InterPro" id="IPR000073">
    <property type="entry name" value="AB_hydrolase_1"/>
</dbReference>
<name>A0ABV9WEI8_9ACTN</name>
<evidence type="ECO:0000313" key="3">
    <source>
        <dbReference type="Proteomes" id="UP001595912"/>
    </source>
</evidence>
<dbReference type="SUPFAM" id="SSF53474">
    <property type="entry name" value="alpha/beta-Hydrolases"/>
    <property type="match status" value="1"/>
</dbReference>
<feature type="domain" description="AB hydrolase-1" evidence="1">
    <location>
        <begin position="24"/>
        <end position="253"/>
    </location>
</feature>
<reference evidence="3" key="1">
    <citation type="journal article" date="2019" name="Int. J. Syst. Evol. Microbiol.">
        <title>The Global Catalogue of Microorganisms (GCM) 10K type strain sequencing project: providing services to taxonomists for standard genome sequencing and annotation.</title>
        <authorList>
            <consortium name="The Broad Institute Genomics Platform"/>
            <consortium name="The Broad Institute Genome Sequencing Center for Infectious Disease"/>
            <person name="Wu L."/>
            <person name="Ma J."/>
        </authorList>
    </citation>
    <scope>NUCLEOTIDE SEQUENCE [LARGE SCALE GENOMIC DNA]</scope>
    <source>
        <strain evidence="3">CGMCC 4.7152</strain>
    </source>
</reference>